<comment type="caution">
    <text evidence="14">The sequence shown here is derived from an EMBL/GenBank/DDBJ whole genome shotgun (WGS) entry which is preliminary data.</text>
</comment>
<evidence type="ECO:0000313" key="15">
    <source>
        <dbReference type="Proteomes" id="UP000320244"/>
    </source>
</evidence>
<dbReference type="GO" id="GO:0005576">
    <property type="term" value="C:extracellular region"/>
    <property type="evidence" value="ECO:0007669"/>
    <property type="project" value="UniProtKB-SubCell"/>
</dbReference>
<organism evidence="14 15">
    <name type="scientific">Leekyejoonella antrihumi</name>
    <dbReference type="NCBI Taxonomy" id="1660198"/>
    <lineage>
        <taxon>Bacteria</taxon>
        <taxon>Bacillati</taxon>
        <taxon>Actinomycetota</taxon>
        <taxon>Actinomycetes</taxon>
        <taxon>Micrococcales</taxon>
        <taxon>Dermacoccaceae</taxon>
        <taxon>Leekyejoonella</taxon>
    </lineage>
</organism>
<keyword evidence="9" id="KW-1015">Disulfide bond</keyword>
<dbReference type="GO" id="GO:0003796">
    <property type="term" value="F:lysozyme activity"/>
    <property type="evidence" value="ECO:0007669"/>
    <property type="project" value="UniProtKB-EC"/>
</dbReference>
<keyword evidence="15" id="KW-1185">Reference proteome</keyword>
<comment type="catalytic activity">
    <reaction evidence="1">
        <text>Hydrolysis of (1-&gt;4)-beta-linkages between N-acetylmuramic acid and N-acetyl-D-glucosamine residues in a peptidoglycan and between N-acetyl-D-glucosamine residues in chitodextrins.</text>
        <dbReference type="EC" id="3.2.1.17"/>
    </reaction>
</comment>
<protein>
    <recommendedName>
        <fullName evidence="4">lysozyme</fullName>
        <ecNumber evidence="4">3.2.1.17</ecNumber>
    </recommendedName>
</protein>
<evidence type="ECO:0000256" key="3">
    <source>
        <dbReference type="ARBA" id="ARBA00010646"/>
    </source>
</evidence>
<dbReference type="AlphaFoldDB" id="A0A563DX96"/>
<keyword evidence="8" id="KW-0378">Hydrolase</keyword>
<dbReference type="Pfam" id="PF01471">
    <property type="entry name" value="PG_binding_1"/>
    <property type="match status" value="1"/>
</dbReference>
<comment type="similarity">
    <text evidence="3">Belongs to the glycosyl hydrolase 25 family.</text>
</comment>
<evidence type="ECO:0000256" key="2">
    <source>
        <dbReference type="ARBA" id="ARBA00004613"/>
    </source>
</evidence>
<feature type="chain" id="PRO_5038664843" description="lysozyme" evidence="12">
    <location>
        <begin position="29"/>
        <end position="376"/>
    </location>
</feature>
<dbReference type="InterPro" id="IPR018077">
    <property type="entry name" value="Glyco_hydro_fam25_subgr"/>
</dbReference>
<reference evidence="14 15" key="1">
    <citation type="submission" date="2019-05" db="EMBL/GenBank/DDBJ databases">
        <authorList>
            <person name="Lee S.D."/>
        </authorList>
    </citation>
    <scope>NUCLEOTIDE SEQUENCE [LARGE SCALE GENOMIC DNA]</scope>
    <source>
        <strain evidence="14 15">C5-26</strain>
    </source>
</reference>
<dbReference type="Pfam" id="PF01183">
    <property type="entry name" value="Glyco_hydro_25"/>
    <property type="match status" value="1"/>
</dbReference>
<dbReference type="RefSeq" id="WP_146318611.1">
    <property type="nucleotide sequence ID" value="NZ_VCQV01000026.1"/>
</dbReference>
<dbReference type="Gene3D" id="3.20.20.80">
    <property type="entry name" value="Glycosidases"/>
    <property type="match status" value="1"/>
</dbReference>
<dbReference type="EMBL" id="VCQV01000026">
    <property type="protein sequence ID" value="TWP34572.1"/>
    <property type="molecule type" value="Genomic_DNA"/>
</dbReference>
<dbReference type="OrthoDB" id="287365at2"/>
<dbReference type="GO" id="GO:0042742">
    <property type="term" value="P:defense response to bacterium"/>
    <property type="evidence" value="ECO:0007669"/>
    <property type="project" value="UniProtKB-KW"/>
</dbReference>
<evidence type="ECO:0000256" key="5">
    <source>
        <dbReference type="ARBA" id="ARBA00022525"/>
    </source>
</evidence>
<comment type="function">
    <text evidence="11">This enzyme has both lysozyme (acetylmuramidase) and diacetylmuramidase activities.</text>
</comment>
<keyword evidence="5" id="KW-0964">Secreted</keyword>
<dbReference type="SUPFAM" id="SSF47090">
    <property type="entry name" value="PGBD-like"/>
    <property type="match status" value="1"/>
</dbReference>
<reference evidence="14 15" key="2">
    <citation type="submission" date="2019-08" db="EMBL/GenBank/DDBJ databases">
        <title>Jejuicoccus antrihumi gen. nov., sp. nov., a new member of the family Dermacoccaceae isolated from a cave.</title>
        <authorList>
            <person name="Schumann P."/>
            <person name="Kim I.S."/>
        </authorList>
    </citation>
    <scope>NUCLEOTIDE SEQUENCE [LARGE SCALE GENOMIC DNA]</scope>
    <source>
        <strain evidence="14 15">C5-26</strain>
    </source>
</reference>
<dbReference type="GO" id="GO:0016052">
    <property type="term" value="P:carbohydrate catabolic process"/>
    <property type="evidence" value="ECO:0007669"/>
    <property type="project" value="TreeGrafter"/>
</dbReference>
<dbReference type="GO" id="GO:0031640">
    <property type="term" value="P:killing of cells of another organism"/>
    <property type="evidence" value="ECO:0007669"/>
    <property type="project" value="UniProtKB-KW"/>
</dbReference>
<dbReference type="SUPFAM" id="SSF51445">
    <property type="entry name" value="(Trans)glycosidases"/>
    <property type="match status" value="1"/>
</dbReference>
<dbReference type="SMART" id="SM00641">
    <property type="entry name" value="Glyco_25"/>
    <property type="match status" value="1"/>
</dbReference>
<dbReference type="PANTHER" id="PTHR34135">
    <property type="entry name" value="LYSOZYME"/>
    <property type="match status" value="1"/>
</dbReference>
<keyword evidence="10" id="KW-0326">Glycosidase</keyword>
<dbReference type="InterPro" id="IPR002053">
    <property type="entry name" value="Glyco_hydro_25"/>
</dbReference>
<evidence type="ECO:0000256" key="7">
    <source>
        <dbReference type="ARBA" id="ARBA00022638"/>
    </source>
</evidence>
<evidence type="ECO:0000259" key="13">
    <source>
        <dbReference type="Pfam" id="PF01471"/>
    </source>
</evidence>
<keyword evidence="7" id="KW-0081">Bacteriolytic enzyme</keyword>
<dbReference type="GO" id="GO:0016998">
    <property type="term" value="P:cell wall macromolecule catabolic process"/>
    <property type="evidence" value="ECO:0007669"/>
    <property type="project" value="InterPro"/>
</dbReference>
<sequence>MYRCVRPIGAALALALAGSFAVTATASAAASPSGRSDLRAVAPARAAGITQAGQAYMGWSAKAHGGPAAAGRATTGAMLTPNLTPTSGPQGIDVSAWNGEVDWASMARSGSTFAYVKATEGNYYTSSTFAQQYNGAYNAGLIRGAYHFANPSVSSGAVQADYFVSHGGGWSPDGRTLPGVLDIEYNPYGSTCYGLTTSQMSNWIASFTSRYNSLTGRDAVIYTTYDWWSQCTGNTTRFNRTNPLWVARYASTPGVLPGQWPAYTFWQHASTPIDENWFNGTTSRLKVLARGTCLLPLGAPTHLRVLHEGMTGSDVEYLQKALNELGAHLAVDHDFGPATLSAVKTFQREAHIAVDGSVGPITWSHLKAELASKACK</sequence>
<dbReference type="InterPro" id="IPR002477">
    <property type="entry name" value="Peptidoglycan-bd-like"/>
</dbReference>
<evidence type="ECO:0000256" key="6">
    <source>
        <dbReference type="ARBA" id="ARBA00022529"/>
    </source>
</evidence>
<evidence type="ECO:0000256" key="10">
    <source>
        <dbReference type="ARBA" id="ARBA00023295"/>
    </source>
</evidence>
<dbReference type="InterPro" id="IPR036365">
    <property type="entry name" value="PGBD-like_sf"/>
</dbReference>
<feature type="domain" description="Peptidoglycan binding-like" evidence="13">
    <location>
        <begin position="311"/>
        <end position="366"/>
    </location>
</feature>
<name>A0A563DX96_9MICO</name>
<dbReference type="InterPro" id="IPR017853">
    <property type="entry name" value="GH"/>
</dbReference>
<dbReference type="GO" id="GO:0009253">
    <property type="term" value="P:peptidoglycan catabolic process"/>
    <property type="evidence" value="ECO:0007669"/>
    <property type="project" value="InterPro"/>
</dbReference>
<evidence type="ECO:0000256" key="4">
    <source>
        <dbReference type="ARBA" id="ARBA00012732"/>
    </source>
</evidence>
<evidence type="ECO:0000256" key="8">
    <source>
        <dbReference type="ARBA" id="ARBA00022801"/>
    </source>
</evidence>
<dbReference type="EC" id="3.2.1.17" evidence="4"/>
<dbReference type="FunFam" id="3.20.20.80:FF:000060">
    <property type="entry name" value="Lysozyme M1"/>
    <property type="match status" value="1"/>
</dbReference>
<dbReference type="PROSITE" id="PS51904">
    <property type="entry name" value="GLYCOSYL_HYDROL_F25_2"/>
    <property type="match status" value="1"/>
</dbReference>
<dbReference type="Gene3D" id="1.10.101.10">
    <property type="entry name" value="PGBD-like superfamily/PGBD"/>
    <property type="match status" value="1"/>
</dbReference>
<evidence type="ECO:0000313" key="14">
    <source>
        <dbReference type="EMBL" id="TWP34572.1"/>
    </source>
</evidence>
<keyword evidence="12" id="KW-0732">Signal</keyword>
<feature type="signal peptide" evidence="12">
    <location>
        <begin position="1"/>
        <end position="28"/>
    </location>
</feature>
<dbReference type="CDD" id="cd06412">
    <property type="entry name" value="GH25_CH-type"/>
    <property type="match status" value="1"/>
</dbReference>
<dbReference type="PANTHER" id="PTHR34135:SF2">
    <property type="entry name" value="LYSOZYME"/>
    <property type="match status" value="1"/>
</dbReference>
<comment type="subcellular location">
    <subcellularLocation>
        <location evidence="2">Secreted</location>
    </subcellularLocation>
</comment>
<evidence type="ECO:0000256" key="1">
    <source>
        <dbReference type="ARBA" id="ARBA00000632"/>
    </source>
</evidence>
<accession>A0A563DX96</accession>
<proteinExistence type="inferred from homology"/>
<evidence type="ECO:0000256" key="9">
    <source>
        <dbReference type="ARBA" id="ARBA00023157"/>
    </source>
</evidence>
<gene>
    <name evidence="14" type="ORF">FGL98_16895</name>
</gene>
<dbReference type="InterPro" id="IPR036366">
    <property type="entry name" value="PGBDSf"/>
</dbReference>
<evidence type="ECO:0000256" key="11">
    <source>
        <dbReference type="ARBA" id="ARBA00055588"/>
    </source>
</evidence>
<keyword evidence="6" id="KW-0929">Antimicrobial</keyword>
<evidence type="ECO:0000256" key="12">
    <source>
        <dbReference type="SAM" id="SignalP"/>
    </source>
</evidence>
<dbReference type="Proteomes" id="UP000320244">
    <property type="component" value="Unassembled WGS sequence"/>
</dbReference>